<proteinExistence type="predicted"/>
<sequence>KRTRLCRACNGLLHKLTLHLHLLLWIKGALSPQEIRDRIMDPSSDFQKCIVEYLESVHKGELHGGSFEDIQAQCQDAQKNNPEYKNPTHTMPIPPPPLCKNKGCNKCLRCTNLKVWQGNFHATTDDLLSRSNYHGCRRPEIDGEDPTKVKRKGCLNAQGQCKARFPREIVEETMVDPLSGALKIKKGEMWLNTFTPELTYLLRCNTDVTSLMSGTAIKAVVGYITEYVTKTGLNSYTAFDAVRQVFNRNSEMIGGNDDRQNTARRLMTKMVNALTARMEIGSPMASLYLLGNPDHYTSHKFTLFYWKSFVREARNPWIITTENDTAKLADFNEKEMPEKVVLQKYDGMYIGLSNVYDYIYRPIAYEGMSLYDWIRKAKKEKRSKEDQQEFDVRYDKKENEIDSDDESVTEGEDELNFLGGGATICDIEDESIDELLDEDSDDELNDYENFYDDEPDSQEFLPDHPQHCTHKVVVVDEENALIPNFVGGGLPRHDQGDREYYCSTMLSFFKPWRNGKDLKLEDESWDEAFCGYAFSARQLELMNNFNIKYECNDARDDYSAQMKKKGEREGILGSWDDTGGELDANFPDFGEDGPLDIDESQYMLGDPNSINNQKLHEMNRIENVVQNAGWLDPCIGNIDPVDVNFKPEERTGSQWSVLVQSLKKLFLATRSKNLPAAKADKERNDTSQNEVVVDDISYLDKKFKAKKEEEQKVIDGIGQEFNLNEEQERAFRIVANHATIKK</sequence>
<evidence type="ECO:0000256" key="1">
    <source>
        <dbReference type="SAM" id="SignalP"/>
    </source>
</evidence>
<evidence type="ECO:0000313" key="3">
    <source>
        <dbReference type="Proteomes" id="UP000054477"/>
    </source>
</evidence>
<dbReference type="STRING" id="1095629.A0A0C9WSL6"/>
<feature type="signal peptide" evidence="1">
    <location>
        <begin position="1"/>
        <end position="31"/>
    </location>
</feature>
<reference evidence="3" key="2">
    <citation type="submission" date="2015-01" db="EMBL/GenBank/DDBJ databases">
        <title>Evolutionary Origins and Diversification of the Mycorrhizal Mutualists.</title>
        <authorList>
            <consortium name="DOE Joint Genome Institute"/>
            <consortium name="Mycorrhizal Genomics Consortium"/>
            <person name="Kohler A."/>
            <person name="Kuo A."/>
            <person name="Nagy L.G."/>
            <person name="Floudas D."/>
            <person name="Copeland A."/>
            <person name="Barry K.W."/>
            <person name="Cichocki N."/>
            <person name="Veneault-Fourrey C."/>
            <person name="LaButti K."/>
            <person name="Lindquist E.A."/>
            <person name="Lipzen A."/>
            <person name="Lundell T."/>
            <person name="Morin E."/>
            <person name="Murat C."/>
            <person name="Riley R."/>
            <person name="Ohm R."/>
            <person name="Sun H."/>
            <person name="Tunlid A."/>
            <person name="Henrissat B."/>
            <person name="Grigoriev I.V."/>
            <person name="Hibbett D.S."/>
            <person name="Martin F."/>
        </authorList>
    </citation>
    <scope>NUCLEOTIDE SEQUENCE [LARGE SCALE GENOMIC DNA]</scope>
    <source>
        <strain evidence="3">LaAM-08-1</strain>
    </source>
</reference>
<keyword evidence="3" id="KW-1185">Reference proteome</keyword>
<dbReference type="OrthoDB" id="3259294at2759"/>
<feature type="non-terminal residue" evidence="2">
    <location>
        <position position="1"/>
    </location>
</feature>
<feature type="chain" id="PRO_5002205450" evidence="1">
    <location>
        <begin position="32"/>
        <end position="742"/>
    </location>
</feature>
<keyword evidence="1" id="KW-0732">Signal</keyword>
<dbReference type="AlphaFoldDB" id="A0A0C9WSL6"/>
<dbReference type="HOGENOM" id="CLU_026214_2_0_1"/>
<dbReference type="EMBL" id="KN839067">
    <property type="protein sequence ID" value="KIJ91028.1"/>
    <property type="molecule type" value="Genomic_DNA"/>
</dbReference>
<gene>
    <name evidence="2" type="ORF">K443DRAFT_61039</name>
</gene>
<evidence type="ECO:0000313" key="2">
    <source>
        <dbReference type="EMBL" id="KIJ91028.1"/>
    </source>
</evidence>
<accession>A0A0C9WSL6</accession>
<protein>
    <submittedName>
        <fullName evidence="2">Uncharacterized protein</fullName>
    </submittedName>
</protein>
<reference evidence="2 3" key="1">
    <citation type="submission" date="2014-04" db="EMBL/GenBank/DDBJ databases">
        <authorList>
            <consortium name="DOE Joint Genome Institute"/>
            <person name="Kuo A."/>
            <person name="Kohler A."/>
            <person name="Nagy L.G."/>
            <person name="Floudas D."/>
            <person name="Copeland A."/>
            <person name="Barry K.W."/>
            <person name="Cichocki N."/>
            <person name="Veneault-Fourrey C."/>
            <person name="LaButti K."/>
            <person name="Lindquist E.A."/>
            <person name="Lipzen A."/>
            <person name="Lundell T."/>
            <person name="Morin E."/>
            <person name="Murat C."/>
            <person name="Sun H."/>
            <person name="Tunlid A."/>
            <person name="Henrissat B."/>
            <person name="Grigoriev I.V."/>
            <person name="Hibbett D.S."/>
            <person name="Martin F."/>
            <person name="Nordberg H.P."/>
            <person name="Cantor M.N."/>
            <person name="Hua S.X."/>
        </authorList>
    </citation>
    <scope>NUCLEOTIDE SEQUENCE [LARGE SCALE GENOMIC DNA]</scope>
    <source>
        <strain evidence="2 3">LaAM-08-1</strain>
    </source>
</reference>
<name>A0A0C9WSL6_9AGAR</name>
<organism evidence="2 3">
    <name type="scientific">Laccaria amethystina LaAM-08-1</name>
    <dbReference type="NCBI Taxonomy" id="1095629"/>
    <lineage>
        <taxon>Eukaryota</taxon>
        <taxon>Fungi</taxon>
        <taxon>Dikarya</taxon>
        <taxon>Basidiomycota</taxon>
        <taxon>Agaricomycotina</taxon>
        <taxon>Agaricomycetes</taxon>
        <taxon>Agaricomycetidae</taxon>
        <taxon>Agaricales</taxon>
        <taxon>Agaricineae</taxon>
        <taxon>Hydnangiaceae</taxon>
        <taxon>Laccaria</taxon>
    </lineage>
</organism>
<dbReference type="Proteomes" id="UP000054477">
    <property type="component" value="Unassembled WGS sequence"/>
</dbReference>
<feature type="non-terminal residue" evidence="2">
    <location>
        <position position="742"/>
    </location>
</feature>